<feature type="domain" description="Ubiquitin-like" evidence="3">
    <location>
        <begin position="33"/>
        <end position="117"/>
    </location>
</feature>
<keyword evidence="2" id="KW-0472">Membrane</keyword>
<dbReference type="CDD" id="cd17039">
    <property type="entry name" value="Ubl_ubiquitin_like"/>
    <property type="match status" value="2"/>
</dbReference>
<proteinExistence type="predicted"/>
<dbReference type="Gene3D" id="3.10.20.90">
    <property type="entry name" value="Phosphatidylinositol 3-kinase Catalytic Subunit, Chain A, domain 1"/>
    <property type="match status" value="2"/>
</dbReference>
<dbReference type="SUPFAM" id="SSF54236">
    <property type="entry name" value="Ubiquitin-like"/>
    <property type="match status" value="2"/>
</dbReference>
<evidence type="ECO:0000256" key="1">
    <source>
        <dbReference type="SAM" id="MobiDB-lite"/>
    </source>
</evidence>
<evidence type="ECO:0000259" key="3">
    <source>
        <dbReference type="PROSITE" id="PS50053"/>
    </source>
</evidence>
<reference evidence="4 5" key="1">
    <citation type="submission" date="2024-10" db="EMBL/GenBank/DDBJ databases">
        <authorList>
            <person name="Kim D."/>
        </authorList>
    </citation>
    <scope>NUCLEOTIDE SEQUENCE [LARGE SCALE GENOMIC DNA]</scope>
    <source>
        <strain evidence="4">Taebaek</strain>
    </source>
</reference>
<dbReference type="InterPro" id="IPR029071">
    <property type="entry name" value="Ubiquitin-like_domsf"/>
</dbReference>
<feature type="compositionally biased region" description="Acidic residues" evidence="1">
    <location>
        <begin position="207"/>
        <end position="232"/>
    </location>
</feature>
<feature type="region of interest" description="Disordered" evidence="1">
    <location>
        <begin position="200"/>
        <end position="232"/>
    </location>
</feature>
<accession>A0ABD2HWX3</accession>
<keyword evidence="2" id="KW-1133">Transmembrane helix</keyword>
<dbReference type="Proteomes" id="UP001620645">
    <property type="component" value="Unassembled WGS sequence"/>
</dbReference>
<evidence type="ECO:0000313" key="4">
    <source>
        <dbReference type="EMBL" id="KAL3069285.1"/>
    </source>
</evidence>
<protein>
    <recommendedName>
        <fullName evidence="3">Ubiquitin-like domain-containing protein</fullName>
    </recommendedName>
</protein>
<keyword evidence="5" id="KW-1185">Reference proteome</keyword>
<dbReference type="AlphaFoldDB" id="A0ABD2HWX3"/>
<comment type="caution">
    <text evidence="4">The sequence shown here is derived from an EMBL/GenBank/DDBJ whole genome shotgun (WGS) entry which is preliminary data.</text>
</comment>
<evidence type="ECO:0000256" key="2">
    <source>
        <dbReference type="SAM" id="Phobius"/>
    </source>
</evidence>
<dbReference type="EMBL" id="JBICCN010000429">
    <property type="protein sequence ID" value="KAL3069285.1"/>
    <property type="molecule type" value="Genomic_DNA"/>
</dbReference>
<dbReference type="InterPro" id="IPR000626">
    <property type="entry name" value="Ubiquitin-like_dom"/>
</dbReference>
<gene>
    <name evidence="4" type="ORF">niasHS_018010</name>
</gene>
<keyword evidence="2" id="KW-0812">Transmembrane</keyword>
<name>A0ABD2HWX3_HETSC</name>
<feature type="transmembrane region" description="Helical" evidence="2">
    <location>
        <begin position="7"/>
        <end position="26"/>
    </location>
</feature>
<evidence type="ECO:0000313" key="5">
    <source>
        <dbReference type="Proteomes" id="UP001620645"/>
    </source>
</evidence>
<sequence length="232" mass="26473">MKPFGNALFSVGISAGLITMFMLMIMPSSTDGIKINVEYGDIKFRIEVNKMNKVKELKWKIESYTRENKIGGPNGIRSEGQMLIWQTAHGNVPLINDEEWLKDYGIRNNATVFLALNGLFPVWFTHHLRPESLGLFVHVKASETIATVKERIKEKIKESIIGQLHIQSGDIKLQYWNSQEYVPIIDENQTIGDYGIEEDGYLRVEDDSSEEDLSVEDDSSEEDLSVEDEEEQ</sequence>
<dbReference type="PROSITE" id="PS50053">
    <property type="entry name" value="UBIQUITIN_2"/>
    <property type="match status" value="1"/>
</dbReference>
<organism evidence="4 5">
    <name type="scientific">Heterodera schachtii</name>
    <name type="common">Sugarbeet cyst nematode worm</name>
    <name type="synonym">Tylenchus schachtii</name>
    <dbReference type="NCBI Taxonomy" id="97005"/>
    <lineage>
        <taxon>Eukaryota</taxon>
        <taxon>Metazoa</taxon>
        <taxon>Ecdysozoa</taxon>
        <taxon>Nematoda</taxon>
        <taxon>Chromadorea</taxon>
        <taxon>Rhabditida</taxon>
        <taxon>Tylenchina</taxon>
        <taxon>Tylenchomorpha</taxon>
        <taxon>Tylenchoidea</taxon>
        <taxon>Heteroderidae</taxon>
        <taxon>Heteroderinae</taxon>
        <taxon>Heterodera</taxon>
    </lineage>
</organism>